<dbReference type="Proteomes" id="UP001634154">
    <property type="component" value="Unassembled WGS sequence"/>
</dbReference>
<proteinExistence type="predicted"/>
<comment type="caution">
    <text evidence="1">The sequence shown here is derived from an EMBL/GenBank/DDBJ whole genome shotgun (WGS) entry which is preliminary data.</text>
</comment>
<accession>A0ABW9K7V8</accession>
<sequence length="107" mass="12793">MENLKKPDYKKIYEDILLKYPHKRNLCIPILSKAVLSMKDILRLNDFIFPKNSDASTQNQKHRSYDRSSILEILSYQKKNRLNNTQLAIHFQLSRNTVAKWKKQFLL</sequence>
<protein>
    <submittedName>
        <fullName evidence="1">Helix-turn-helix domain-containing protein</fullName>
    </submittedName>
</protein>
<evidence type="ECO:0000313" key="1">
    <source>
        <dbReference type="EMBL" id="MFN1218369.1"/>
    </source>
</evidence>
<dbReference type="InterPro" id="IPR010921">
    <property type="entry name" value="Trp_repressor/repl_initiator"/>
</dbReference>
<keyword evidence="2" id="KW-1185">Reference proteome</keyword>
<reference evidence="1 2" key="1">
    <citation type="submission" date="2024-12" db="EMBL/GenBank/DDBJ databases">
        <title>Draft genome sequence of Chryseobacterium kwangjuense AG447.</title>
        <authorList>
            <person name="Cheptsov V.S."/>
            <person name="Belov A."/>
            <person name="Zavarzina A.G."/>
        </authorList>
    </citation>
    <scope>NUCLEOTIDE SEQUENCE [LARGE SCALE GENOMIC DNA]</scope>
    <source>
        <strain evidence="1 2">AG447</strain>
    </source>
</reference>
<gene>
    <name evidence="1" type="ORF">ACKW6Q_15485</name>
</gene>
<dbReference type="EMBL" id="JBJXVJ010000003">
    <property type="protein sequence ID" value="MFN1218369.1"/>
    <property type="molecule type" value="Genomic_DNA"/>
</dbReference>
<name>A0ABW9K7V8_9FLAO</name>
<dbReference type="RefSeq" id="WP_409357362.1">
    <property type="nucleotide sequence ID" value="NZ_JBJXVJ010000003.1"/>
</dbReference>
<organism evidence="1 2">
    <name type="scientific">Chryseobacterium kwangjuense</name>
    <dbReference type="NCBI Taxonomy" id="267125"/>
    <lineage>
        <taxon>Bacteria</taxon>
        <taxon>Pseudomonadati</taxon>
        <taxon>Bacteroidota</taxon>
        <taxon>Flavobacteriia</taxon>
        <taxon>Flavobacteriales</taxon>
        <taxon>Weeksellaceae</taxon>
        <taxon>Chryseobacterium group</taxon>
        <taxon>Chryseobacterium</taxon>
    </lineage>
</organism>
<evidence type="ECO:0000313" key="2">
    <source>
        <dbReference type="Proteomes" id="UP001634154"/>
    </source>
</evidence>
<dbReference type="SUPFAM" id="SSF48295">
    <property type="entry name" value="TrpR-like"/>
    <property type="match status" value="1"/>
</dbReference>